<name>A0A0E9W926_ANGAN</name>
<sequence length="38" mass="4498">MSGGKQMKQAAILSIYCLEEQHLQAQKMHDRDEKWFDC</sequence>
<dbReference type="AlphaFoldDB" id="A0A0E9W926"/>
<evidence type="ECO:0000313" key="1">
    <source>
        <dbReference type="EMBL" id="JAH86090.1"/>
    </source>
</evidence>
<dbReference type="EMBL" id="GBXM01022487">
    <property type="protein sequence ID" value="JAH86090.1"/>
    <property type="molecule type" value="Transcribed_RNA"/>
</dbReference>
<protein>
    <submittedName>
        <fullName evidence="1">Uncharacterized protein</fullName>
    </submittedName>
</protein>
<proteinExistence type="predicted"/>
<organism evidence="1">
    <name type="scientific">Anguilla anguilla</name>
    <name type="common">European freshwater eel</name>
    <name type="synonym">Muraena anguilla</name>
    <dbReference type="NCBI Taxonomy" id="7936"/>
    <lineage>
        <taxon>Eukaryota</taxon>
        <taxon>Metazoa</taxon>
        <taxon>Chordata</taxon>
        <taxon>Craniata</taxon>
        <taxon>Vertebrata</taxon>
        <taxon>Euteleostomi</taxon>
        <taxon>Actinopterygii</taxon>
        <taxon>Neopterygii</taxon>
        <taxon>Teleostei</taxon>
        <taxon>Anguilliformes</taxon>
        <taxon>Anguillidae</taxon>
        <taxon>Anguilla</taxon>
    </lineage>
</organism>
<accession>A0A0E9W926</accession>
<reference evidence="1" key="1">
    <citation type="submission" date="2014-11" db="EMBL/GenBank/DDBJ databases">
        <authorList>
            <person name="Amaro Gonzalez C."/>
        </authorList>
    </citation>
    <scope>NUCLEOTIDE SEQUENCE</scope>
</reference>
<reference evidence="1" key="2">
    <citation type="journal article" date="2015" name="Fish Shellfish Immunol.">
        <title>Early steps in the European eel (Anguilla anguilla)-Vibrio vulnificus interaction in the gills: Role of the RtxA13 toxin.</title>
        <authorList>
            <person name="Callol A."/>
            <person name="Pajuelo D."/>
            <person name="Ebbesson L."/>
            <person name="Teles M."/>
            <person name="MacKenzie S."/>
            <person name="Amaro C."/>
        </authorList>
    </citation>
    <scope>NUCLEOTIDE SEQUENCE</scope>
</reference>